<keyword evidence="2" id="KW-1185">Reference proteome</keyword>
<name>A0ACD0NNM9_9BASI</name>
<dbReference type="Proteomes" id="UP000245626">
    <property type="component" value="Unassembled WGS sequence"/>
</dbReference>
<sequence length="159" mass="16320">MRRFSLLLLVATLLLALISSTESAGATDPFEGVDLDQREIEKRYAQALQGGNPDQLLAAMIKKRQAAAGGGGGQPTTYTGLQTISGYTPPPSVALPSPTAAVGTIIAPSQIPGYGNSSNFGTSGSSSDAPLSHVLFSLSTFFGIALSTFALLGAGWIFV</sequence>
<proteinExistence type="predicted"/>
<protein>
    <submittedName>
        <fullName evidence="1">Uncharacterized protein</fullName>
    </submittedName>
</protein>
<reference evidence="1 2" key="1">
    <citation type="journal article" date="2018" name="Mol. Biol. Evol.">
        <title>Broad Genomic Sampling Reveals a Smut Pathogenic Ancestry of the Fungal Clade Ustilaginomycotina.</title>
        <authorList>
            <person name="Kijpornyongpan T."/>
            <person name="Mondo S.J."/>
            <person name="Barry K."/>
            <person name="Sandor L."/>
            <person name="Lee J."/>
            <person name="Lipzen A."/>
            <person name="Pangilinan J."/>
            <person name="LaButti K."/>
            <person name="Hainaut M."/>
            <person name="Henrissat B."/>
            <person name="Grigoriev I.V."/>
            <person name="Spatafora J.W."/>
            <person name="Aime M.C."/>
        </authorList>
    </citation>
    <scope>NUCLEOTIDE SEQUENCE [LARGE SCALE GENOMIC DNA]</scope>
    <source>
        <strain evidence="1 2">SA 807</strain>
    </source>
</reference>
<organism evidence="1 2">
    <name type="scientific">Violaceomyces palustris</name>
    <dbReference type="NCBI Taxonomy" id="1673888"/>
    <lineage>
        <taxon>Eukaryota</taxon>
        <taxon>Fungi</taxon>
        <taxon>Dikarya</taxon>
        <taxon>Basidiomycota</taxon>
        <taxon>Ustilaginomycotina</taxon>
        <taxon>Ustilaginomycetes</taxon>
        <taxon>Violaceomycetales</taxon>
        <taxon>Violaceomycetaceae</taxon>
        <taxon>Violaceomyces</taxon>
    </lineage>
</organism>
<evidence type="ECO:0000313" key="2">
    <source>
        <dbReference type="Proteomes" id="UP000245626"/>
    </source>
</evidence>
<gene>
    <name evidence="1" type="ORF">IE53DRAFT_390482</name>
</gene>
<accession>A0ACD0NNM9</accession>
<dbReference type="EMBL" id="KZ820449">
    <property type="protein sequence ID" value="PWN47375.1"/>
    <property type="molecule type" value="Genomic_DNA"/>
</dbReference>
<evidence type="ECO:0000313" key="1">
    <source>
        <dbReference type="EMBL" id="PWN47375.1"/>
    </source>
</evidence>